<sequence length="88" mass="10618">MCFSEMNYFLFFSVVLGIFVKCNYFYKYFSCMFAPSLCNFSLYNFFFIVFSLSRVFFFGKKKWVKIFCISFIVPVLKKKKSFSCNILH</sequence>
<keyword evidence="1" id="KW-1133">Transmembrane helix</keyword>
<evidence type="ECO:0000256" key="1">
    <source>
        <dbReference type="SAM" id="Phobius"/>
    </source>
</evidence>
<dbReference type="EMBL" id="GFDF01011852">
    <property type="protein sequence ID" value="JAV02232.1"/>
    <property type="molecule type" value="Transcribed_RNA"/>
</dbReference>
<reference evidence="2" key="1">
    <citation type="submission" date="2016-12" db="EMBL/GenBank/DDBJ databases">
        <title>An insight into the sialome and mialome of the sand fly, Nyssomyia neivai.</title>
        <authorList>
            <person name="Sebastian V."/>
            <person name="Goulart T.M."/>
            <person name="Oliveira W."/>
            <person name="Calvo E."/>
            <person name="Oliveira L.F."/>
            <person name="Pinto M.C."/>
            <person name="Rosselino A.M."/>
            <person name="Ribeiro J.M."/>
        </authorList>
    </citation>
    <scope>NUCLEOTIDE SEQUENCE</scope>
</reference>
<keyword evidence="1" id="KW-0812">Transmembrane</keyword>
<organism evidence="2">
    <name type="scientific">Nyssomyia neivai</name>
    <dbReference type="NCBI Taxonomy" id="330878"/>
    <lineage>
        <taxon>Eukaryota</taxon>
        <taxon>Metazoa</taxon>
        <taxon>Ecdysozoa</taxon>
        <taxon>Arthropoda</taxon>
        <taxon>Hexapoda</taxon>
        <taxon>Insecta</taxon>
        <taxon>Pterygota</taxon>
        <taxon>Neoptera</taxon>
        <taxon>Endopterygota</taxon>
        <taxon>Diptera</taxon>
        <taxon>Nematocera</taxon>
        <taxon>Psychodoidea</taxon>
        <taxon>Psychodidae</taxon>
        <taxon>Nyssomyia</taxon>
    </lineage>
</organism>
<name>A0A1L8D6Z7_9DIPT</name>
<feature type="transmembrane region" description="Helical" evidence="1">
    <location>
        <begin position="32"/>
        <end position="57"/>
    </location>
</feature>
<dbReference type="AlphaFoldDB" id="A0A1L8D6Z7"/>
<proteinExistence type="predicted"/>
<feature type="transmembrane region" description="Helical" evidence="1">
    <location>
        <begin position="7"/>
        <end position="26"/>
    </location>
</feature>
<evidence type="ECO:0000313" key="2">
    <source>
        <dbReference type="EMBL" id="JAV02232.1"/>
    </source>
</evidence>
<accession>A0A1L8D6Z7</accession>
<protein>
    <submittedName>
        <fullName evidence="2">Uncharacterized protein</fullName>
    </submittedName>
</protein>
<keyword evidence="1" id="KW-0472">Membrane</keyword>